<comment type="caution">
    <text evidence="1">The sequence shown here is derived from an EMBL/GenBank/DDBJ whole genome shotgun (WGS) entry which is preliminary data.</text>
</comment>
<proteinExistence type="predicted"/>
<reference evidence="1 2" key="2">
    <citation type="submission" date="2020-02" db="EMBL/GenBank/DDBJ databases">
        <title>Erythrobacter dongmakensis sp. nov., isolated from a tidal mudflat.</title>
        <authorList>
            <person name="Kim I.S."/>
        </authorList>
    </citation>
    <scope>NUCLEOTIDE SEQUENCE [LARGE SCALE GENOMIC DNA]</scope>
    <source>
        <strain evidence="1 2">GH3-10</strain>
    </source>
</reference>
<dbReference type="RefSeq" id="WP_160485736.1">
    <property type="nucleotide sequence ID" value="NZ_WUBR01000002.1"/>
</dbReference>
<evidence type="ECO:0000313" key="1">
    <source>
        <dbReference type="EMBL" id="MWV28101.1"/>
    </source>
</evidence>
<dbReference type="EMBL" id="WUBR01000002">
    <property type="protein sequence ID" value="MWV28101.1"/>
    <property type="molecule type" value="Genomic_DNA"/>
</dbReference>
<reference evidence="1 2" key="1">
    <citation type="submission" date="2019-12" db="EMBL/GenBank/DDBJ databases">
        <authorList>
            <person name="Lee S.D."/>
        </authorList>
    </citation>
    <scope>NUCLEOTIDE SEQUENCE [LARGE SCALE GENOMIC DNA]</scope>
    <source>
        <strain evidence="1 2">GH3-10</strain>
    </source>
</reference>
<keyword evidence="2" id="KW-1185">Reference proteome</keyword>
<name>A0A844XC69_9SPHN</name>
<gene>
    <name evidence="1" type="ORF">GRF63_09290</name>
</gene>
<sequence length="88" mass="9889">MLTPVAIDDPLLRREDTFVSAAARVVMADAKSAPIHCLDLPENHPDGARTCLTQGEWQAVFDRIAQQESADLRDRQIARSQWNATPYR</sequence>
<dbReference type="Proteomes" id="UP000461409">
    <property type="component" value="Unassembled WGS sequence"/>
</dbReference>
<evidence type="ECO:0000313" key="2">
    <source>
        <dbReference type="Proteomes" id="UP000461409"/>
    </source>
</evidence>
<organism evidence="1 2">
    <name type="scientific">Aurantiacibacter rhizosphaerae</name>
    <dbReference type="NCBI Taxonomy" id="2691582"/>
    <lineage>
        <taxon>Bacteria</taxon>
        <taxon>Pseudomonadati</taxon>
        <taxon>Pseudomonadota</taxon>
        <taxon>Alphaproteobacteria</taxon>
        <taxon>Sphingomonadales</taxon>
        <taxon>Erythrobacteraceae</taxon>
        <taxon>Aurantiacibacter</taxon>
    </lineage>
</organism>
<protein>
    <submittedName>
        <fullName evidence="1">Uncharacterized protein</fullName>
    </submittedName>
</protein>
<accession>A0A844XC69</accession>
<dbReference type="AlphaFoldDB" id="A0A844XC69"/>